<feature type="compositionally biased region" description="Basic residues" evidence="1">
    <location>
        <begin position="1"/>
        <end position="16"/>
    </location>
</feature>
<dbReference type="Proteomes" id="UP000199630">
    <property type="component" value="Unassembled WGS sequence"/>
</dbReference>
<reference evidence="3" key="1">
    <citation type="submission" date="2016-10" db="EMBL/GenBank/DDBJ databases">
        <authorList>
            <person name="Varghese N."/>
            <person name="Submissions S."/>
        </authorList>
    </citation>
    <scope>NUCLEOTIDE SEQUENCE [LARGE SCALE GENOMIC DNA]</scope>
    <source>
        <strain evidence="3">DSM 26471</strain>
    </source>
</reference>
<name>A0A1I3SJS7_9RHOB</name>
<sequence>MSIFAKRPHKTRKPHPKTLGEPGVAGQMSDQERRDLEYQLNFHMNRRISL</sequence>
<keyword evidence="3" id="KW-1185">Reference proteome</keyword>
<dbReference type="AlphaFoldDB" id="A0A1I3SJS7"/>
<gene>
    <name evidence="2" type="ORF">SAMN04487991_2458</name>
</gene>
<dbReference type="RefSeq" id="WP_177213125.1">
    <property type="nucleotide sequence ID" value="NZ_FORH01000004.1"/>
</dbReference>
<dbReference type="EMBL" id="FORH01000004">
    <property type="protein sequence ID" value="SFJ57696.1"/>
    <property type="molecule type" value="Genomic_DNA"/>
</dbReference>
<protein>
    <submittedName>
        <fullName evidence="2">Uncharacterized protein</fullName>
    </submittedName>
</protein>
<organism evidence="2 3">
    <name type="scientific">Celeribacter neptunius</name>
    <dbReference type="NCBI Taxonomy" id="588602"/>
    <lineage>
        <taxon>Bacteria</taxon>
        <taxon>Pseudomonadati</taxon>
        <taxon>Pseudomonadota</taxon>
        <taxon>Alphaproteobacteria</taxon>
        <taxon>Rhodobacterales</taxon>
        <taxon>Roseobacteraceae</taxon>
        <taxon>Celeribacter</taxon>
    </lineage>
</organism>
<proteinExistence type="predicted"/>
<evidence type="ECO:0000313" key="2">
    <source>
        <dbReference type="EMBL" id="SFJ57696.1"/>
    </source>
</evidence>
<evidence type="ECO:0000313" key="3">
    <source>
        <dbReference type="Proteomes" id="UP000199630"/>
    </source>
</evidence>
<evidence type="ECO:0000256" key="1">
    <source>
        <dbReference type="SAM" id="MobiDB-lite"/>
    </source>
</evidence>
<feature type="region of interest" description="Disordered" evidence="1">
    <location>
        <begin position="1"/>
        <end position="32"/>
    </location>
</feature>
<accession>A0A1I3SJS7</accession>